<organism evidence="2 3">
    <name type="scientific">Hungatella hathewayi</name>
    <dbReference type="NCBI Taxonomy" id="154046"/>
    <lineage>
        <taxon>Bacteria</taxon>
        <taxon>Bacillati</taxon>
        <taxon>Bacillota</taxon>
        <taxon>Clostridia</taxon>
        <taxon>Lachnospirales</taxon>
        <taxon>Lachnospiraceae</taxon>
        <taxon>Hungatella</taxon>
    </lineage>
</organism>
<dbReference type="InterPro" id="IPR011646">
    <property type="entry name" value="KAP_P-loop"/>
</dbReference>
<dbReference type="SUPFAM" id="SSF52540">
    <property type="entry name" value="P-loop containing nucleoside triphosphate hydrolases"/>
    <property type="match status" value="1"/>
</dbReference>
<gene>
    <name evidence="2" type="ORF">DXC39_25915</name>
</gene>
<accession>A0A3E4TXH5</accession>
<dbReference type="RefSeq" id="WP_117623686.1">
    <property type="nucleotide sequence ID" value="NZ_QRQF01000039.1"/>
</dbReference>
<protein>
    <recommendedName>
        <fullName evidence="1">KAP NTPase domain-containing protein</fullName>
    </recommendedName>
</protein>
<evidence type="ECO:0000313" key="2">
    <source>
        <dbReference type="EMBL" id="RGL97090.1"/>
    </source>
</evidence>
<evidence type="ECO:0000313" key="3">
    <source>
        <dbReference type="Proteomes" id="UP000261257"/>
    </source>
</evidence>
<sequence length="97" mass="11132">MQIIIYYLCINLCKELEEFSGEPFAIAISGEWGSGKTSFVNALKGKLKQVEFVNVECVIEYDIKAVLRELSSQLQEIYQNNNVYTERNGAIDKYLKK</sequence>
<comment type="caution">
    <text evidence="2">The sequence shown here is derived from an EMBL/GenBank/DDBJ whole genome shotgun (WGS) entry which is preliminary data.</text>
</comment>
<dbReference type="AlphaFoldDB" id="A0A3E4TXH5"/>
<proteinExistence type="predicted"/>
<dbReference type="EMBL" id="QSSQ01000038">
    <property type="protein sequence ID" value="RGL97090.1"/>
    <property type="molecule type" value="Genomic_DNA"/>
</dbReference>
<dbReference type="InterPro" id="IPR027417">
    <property type="entry name" value="P-loop_NTPase"/>
</dbReference>
<dbReference type="Gene3D" id="3.40.50.300">
    <property type="entry name" value="P-loop containing nucleotide triphosphate hydrolases"/>
    <property type="match status" value="1"/>
</dbReference>
<dbReference type="Proteomes" id="UP000261257">
    <property type="component" value="Unassembled WGS sequence"/>
</dbReference>
<name>A0A3E4TXH5_9FIRM</name>
<evidence type="ECO:0000259" key="1">
    <source>
        <dbReference type="Pfam" id="PF07693"/>
    </source>
</evidence>
<feature type="domain" description="KAP NTPase" evidence="1">
    <location>
        <begin position="11"/>
        <end position="77"/>
    </location>
</feature>
<reference evidence="2 3" key="1">
    <citation type="submission" date="2018-08" db="EMBL/GenBank/DDBJ databases">
        <title>A genome reference for cultivated species of the human gut microbiota.</title>
        <authorList>
            <person name="Zou Y."/>
            <person name="Xue W."/>
            <person name="Luo G."/>
        </authorList>
    </citation>
    <scope>NUCLEOTIDE SEQUENCE [LARGE SCALE GENOMIC DNA]</scope>
    <source>
        <strain evidence="2 3">TF05-11AC</strain>
    </source>
</reference>
<dbReference type="Pfam" id="PF07693">
    <property type="entry name" value="KAP_NTPase"/>
    <property type="match status" value="1"/>
</dbReference>